<keyword evidence="3 7" id="KW-1134">Transmembrane beta strand</keyword>
<evidence type="ECO:0000256" key="1">
    <source>
        <dbReference type="ARBA" id="ARBA00004571"/>
    </source>
</evidence>
<dbReference type="Gene3D" id="2.60.40.1120">
    <property type="entry name" value="Carboxypeptidase-like, regulatory domain"/>
    <property type="match status" value="1"/>
</dbReference>
<protein>
    <submittedName>
        <fullName evidence="10">Outer membrane receptor proteins, mostly Fe transport</fullName>
    </submittedName>
</protein>
<gene>
    <name evidence="10" type="ORF">SAMN05421780_102232</name>
</gene>
<dbReference type="Pfam" id="PF07715">
    <property type="entry name" value="Plug"/>
    <property type="match status" value="1"/>
</dbReference>
<dbReference type="Gene3D" id="2.170.130.10">
    <property type="entry name" value="TonB-dependent receptor, plug domain"/>
    <property type="match status" value="1"/>
</dbReference>
<dbReference type="InterPro" id="IPR037066">
    <property type="entry name" value="Plug_dom_sf"/>
</dbReference>
<organism evidence="10 11">
    <name type="scientific">Flexibacter flexilis DSM 6793</name>
    <dbReference type="NCBI Taxonomy" id="927664"/>
    <lineage>
        <taxon>Bacteria</taxon>
        <taxon>Pseudomonadati</taxon>
        <taxon>Bacteroidota</taxon>
        <taxon>Cytophagia</taxon>
        <taxon>Cytophagales</taxon>
        <taxon>Flexibacteraceae</taxon>
        <taxon>Flexibacter</taxon>
    </lineage>
</organism>
<evidence type="ECO:0000256" key="4">
    <source>
        <dbReference type="ARBA" id="ARBA00022692"/>
    </source>
</evidence>
<keyword evidence="2 7" id="KW-0813">Transport</keyword>
<dbReference type="Proteomes" id="UP000199514">
    <property type="component" value="Unassembled WGS sequence"/>
</dbReference>
<dbReference type="GO" id="GO:0009279">
    <property type="term" value="C:cell outer membrane"/>
    <property type="evidence" value="ECO:0007669"/>
    <property type="project" value="UniProtKB-SubCell"/>
</dbReference>
<evidence type="ECO:0000256" key="7">
    <source>
        <dbReference type="PROSITE-ProRule" id="PRU01360"/>
    </source>
</evidence>
<evidence type="ECO:0000259" key="9">
    <source>
        <dbReference type="Pfam" id="PF07715"/>
    </source>
</evidence>
<evidence type="ECO:0000256" key="8">
    <source>
        <dbReference type="SAM" id="SignalP"/>
    </source>
</evidence>
<dbReference type="Pfam" id="PF13715">
    <property type="entry name" value="CarbopepD_reg_2"/>
    <property type="match status" value="1"/>
</dbReference>
<proteinExistence type="inferred from homology"/>
<evidence type="ECO:0000256" key="6">
    <source>
        <dbReference type="ARBA" id="ARBA00023237"/>
    </source>
</evidence>
<reference evidence="10 11" key="1">
    <citation type="submission" date="2016-10" db="EMBL/GenBank/DDBJ databases">
        <authorList>
            <person name="de Groot N.N."/>
        </authorList>
    </citation>
    <scope>NUCLEOTIDE SEQUENCE [LARGE SCALE GENOMIC DNA]</scope>
    <source>
        <strain evidence="10 11">DSM 6793</strain>
    </source>
</reference>
<sequence>MKSHKYIFSLFHILVVLFNTNAQSMGKMAGFVRDARTQEALIGVSIKLDGTNIGAVTNENGYYTINNIPTQSYNITASYIGYQSLTKYDVVVTSGNTLNLNFAIEEANTDLTEVEIKASPFLKNSETPNSIQSLSAQEIQSYPGGNNDVAKVVQSLPGVSGSVGFRNDLIIRGGAPNENVYYLDGIEIPNINHFSTQGSAGGPVGMLNVSFVEDVTLTTSGFNARYDNPLSGVLQFKQRTGNQERTQGNVRLGASEAALTLEGPLGKNGRTTYIVSARRSYLQFLFKAIGLPFLPDYWDYQYKISHKLTAKDEISVVGLGSIDNFEFNPPEYRANFTDEERKDYFENLAILDRIPLLTQRSSTGGLTWKHLQEGGKGFFTLTASTNFLDNRAEKYDNNDPSQTLRQKLKSTETENKLRFEHTLFHDKWTFSYGATLQRAHYANATYLLLRRAATDENGNPIAADFIDYNNTLTFAKYGVFGQVSRNFLSDKLKLSAGLRSDGNTYTTDGNNLSKTISPRLAACYALAKNLNINTSVGRYYKLAPYTVLGFEDNTGTRVNKNAGYISSNHAVLGLEYLPTPSTRITLEGFYKYYNRYPVSVHDSVSLANLGGDFGTLGNEATAPVGKMRTYGFEFLLQQKLTKNFYGILAYTYYFSEATAYGNTYKPTAWDNRHLLSFTGGYKLPRNWELGLRFRFLGKAPYSPTDTTASLAQYSATGQAVLDYSRVNSLRVASAYRTLDIRVDKKWNFKRWSLDIYAEVQNVLNTKNYSDPSFTLQRNPDGTIRTKNGQPYSPSQPFNAYATFIENTSGSRLPSIGMIVQF</sequence>
<keyword evidence="4 7" id="KW-0812">Transmembrane</keyword>
<dbReference type="InterPro" id="IPR008969">
    <property type="entry name" value="CarboxyPept-like_regulatory"/>
</dbReference>
<evidence type="ECO:0000313" key="10">
    <source>
        <dbReference type="EMBL" id="SFB99979.1"/>
    </source>
</evidence>
<dbReference type="Gene3D" id="2.40.170.20">
    <property type="entry name" value="TonB-dependent receptor, beta-barrel domain"/>
    <property type="match status" value="1"/>
</dbReference>
<dbReference type="InterPro" id="IPR036942">
    <property type="entry name" value="Beta-barrel_TonB_sf"/>
</dbReference>
<keyword evidence="11" id="KW-1185">Reference proteome</keyword>
<dbReference type="PROSITE" id="PS52016">
    <property type="entry name" value="TONB_DEPENDENT_REC_3"/>
    <property type="match status" value="1"/>
</dbReference>
<dbReference type="AlphaFoldDB" id="A0A1I1FKE5"/>
<keyword evidence="6 7" id="KW-0998">Cell outer membrane</keyword>
<feature type="domain" description="TonB-dependent receptor plug" evidence="9">
    <location>
        <begin position="124"/>
        <end position="229"/>
    </location>
</feature>
<feature type="chain" id="PRO_5011526378" evidence="8">
    <location>
        <begin position="25"/>
        <end position="821"/>
    </location>
</feature>
<dbReference type="STRING" id="927664.SAMN05421780_102232"/>
<comment type="similarity">
    <text evidence="7">Belongs to the TonB-dependent receptor family.</text>
</comment>
<dbReference type="SUPFAM" id="SSF49464">
    <property type="entry name" value="Carboxypeptidase regulatory domain-like"/>
    <property type="match status" value="1"/>
</dbReference>
<evidence type="ECO:0000256" key="2">
    <source>
        <dbReference type="ARBA" id="ARBA00022448"/>
    </source>
</evidence>
<keyword evidence="5 7" id="KW-0472">Membrane</keyword>
<dbReference type="InterPro" id="IPR012910">
    <property type="entry name" value="Plug_dom"/>
</dbReference>
<keyword evidence="8" id="KW-0732">Signal</keyword>
<keyword evidence="10" id="KW-0675">Receptor</keyword>
<accession>A0A1I1FKE5</accession>
<evidence type="ECO:0000256" key="5">
    <source>
        <dbReference type="ARBA" id="ARBA00023136"/>
    </source>
</evidence>
<dbReference type="SUPFAM" id="SSF56935">
    <property type="entry name" value="Porins"/>
    <property type="match status" value="1"/>
</dbReference>
<name>A0A1I1FKE5_9BACT</name>
<dbReference type="EMBL" id="FOLE01000002">
    <property type="protein sequence ID" value="SFB99979.1"/>
    <property type="molecule type" value="Genomic_DNA"/>
</dbReference>
<evidence type="ECO:0000256" key="3">
    <source>
        <dbReference type="ARBA" id="ARBA00022452"/>
    </source>
</evidence>
<comment type="subcellular location">
    <subcellularLocation>
        <location evidence="1 7">Cell outer membrane</location>
        <topology evidence="1 7">Multi-pass membrane protein</topology>
    </subcellularLocation>
</comment>
<dbReference type="OrthoDB" id="9804995at2"/>
<evidence type="ECO:0000313" key="11">
    <source>
        <dbReference type="Proteomes" id="UP000199514"/>
    </source>
</evidence>
<feature type="signal peptide" evidence="8">
    <location>
        <begin position="1"/>
        <end position="24"/>
    </location>
</feature>
<dbReference type="InterPro" id="IPR039426">
    <property type="entry name" value="TonB-dep_rcpt-like"/>
</dbReference>